<sequence length="1563" mass="178386">MRGMKLNERFKTTQVHALNSSETSGKRNKACDVVNSAHKIRSFLSRSKSNSKSTTTGIANLVLPFQLPSIATLEPCIEPCLKPINLVESLAELYHRLERCHQSQKALLFVEQYSLLCNLRDQKLLRRCLKKARQNSVDVLSKVVLSAWLRFERREDELEGVSSMECVGGCILECLKVNLVHGFSLCSINDRCQCGQETKQETNTESLCLPDEEKKDVCFCIGNEEINCVRWRIAALSDPFKAMLYGGFSESKMRKIEFTKSGLCPKGMRAVELYSRTKRLDLFTPKTILELLSFASRFCCEEMKSACDAYLASIVGSVDDALILIDYGLEERAPILVASCLQVFLRELPESLYNSKVMKIFCNSEANERLAIVGYDSFLLYYFLSQVAMEESMVSETTMMLLERMGDCAKERWQKALAYHQYGCVLLERKEYNDSQHCFEAAAEAGHVYSVAGVARTKHKQSQPCSAYKLISSLIFEHKPAGWMYQERALYDTGSETSFDLDVATELDPSLSYPYKYRALAKVEEKQIEDGILELNKIIGFKLSPDCLELRAWFFIALQDYDSAMRDIRALLTLEPNYVTSHGKITGKYLVHLLSHEVQQKSQAECWMQLYEQWTSVDDIGSLAIIHRMLENEPAKSLIEFRQSLLLLRLNCQKAAMRSLRMARNHSSTTQERLTYEGWIMYDTGYREETLARADRSITIQKSFEAFFLKAYVLADTNLDPESSSYVIQLLEAALKCPSDGLRKGQALNNLGSIYVDCGKLDLAKACYENALAIRHTRAHQGLARVYDQKNQRKAAYDEMTKLIEKAASNASAYEKRSEYCDREMAMSDLDVATQLDPLRTYPYRYRAAVVHCEVCRIHHAWKSTNRLLYGGFSESKMRKIEFTKSGLCPKGMRAVELYSRTKRLDLFTPKTILELLSFASRFCCEEMKSACDAYLASIVGSVDDALILIDYGLEERAPILVASCLQVFLRELPESLYNSKVMKIFCNSEANERLAIVGYDSFLLYYFLSQVAMEESMVSETTMMLLERMGDCAKERWQKALAYHQYGCVLLERKEYNDSQHCFEAAAEAGHVYSVAGVARTKHKQSQPCSAYKLISSLIFEHKPAGWMYQERALYDTGSETSFDLDVATELDPSLSYPYKYRALAKVEEKQIEDGILELNKIIGFKLSPDCLELRAWFFIALQDYDSAMRDIRALLTLEPNYVTSHGKITGKYLVHLLSHEVQQKSQAECWMQLYEQWTSVDDIGSLAIIHRMLENEPAKSLIEFRQSLLLLRLNCQKAAMRSLRMARNHSSTTQERLTYEGWIMYDTGYREETLARADRSITIQKSFEAFFLKAYVLADTNLDPESSSYVIQLLEAALKCPSDGLRKGQALNNLGSIYVDCGKLDLAKACYENALAIRHTRAHQGLARVYDQKNQRKAAYDEMTKLIEKAASNASAYEKRSEYCDREMAMSDLDVATQLDPLRTYPYRYRAAVMMDEQKETEAVEELSKAINFKPDLQMLHLRAAFYESMGDLNSALKDCQAALCLDPNHTDTLDLYQRNKNYPQDIDCATVETIIKLKMQ</sequence>
<evidence type="ECO:0000259" key="4">
    <source>
        <dbReference type="SMART" id="SM00225"/>
    </source>
</evidence>
<gene>
    <name evidence="5" type="ORF">TanjilG_24038</name>
</gene>
<proteinExistence type="predicted"/>
<dbReference type="Gene3D" id="3.30.710.10">
    <property type="entry name" value="Potassium Channel Kv1.1, Chain A"/>
    <property type="match status" value="2"/>
</dbReference>
<dbReference type="InterPro" id="IPR044631">
    <property type="entry name" value="ETO1-like"/>
</dbReference>
<evidence type="ECO:0000256" key="2">
    <source>
        <dbReference type="ARBA" id="ARBA00004906"/>
    </source>
</evidence>
<evidence type="ECO:0000256" key="1">
    <source>
        <dbReference type="ARBA" id="ARBA00004184"/>
    </source>
</evidence>
<dbReference type="InterPro" id="IPR000210">
    <property type="entry name" value="BTB/POZ_dom"/>
</dbReference>
<keyword evidence="3" id="KW-0802">TPR repeat</keyword>
<dbReference type="InterPro" id="IPR011333">
    <property type="entry name" value="SKP1/BTB/POZ_sf"/>
</dbReference>
<accession>A0A1J7HQ59</accession>
<dbReference type="SMART" id="SM00028">
    <property type="entry name" value="TPR"/>
    <property type="match status" value="7"/>
</dbReference>
<dbReference type="PANTHER" id="PTHR44203:SF3">
    <property type="entry name" value="ETO1-LIKE PROTEIN 2"/>
    <property type="match status" value="1"/>
</dbReference>
<feature type="domain" description="BTB" evidence="4">
    <location>
        <begin position="847"/>
        <end position="940"/>
    </location>
</feature>
<dbReference type="SMART" id="SM00225">
    <property type="entry name" value="BTB"/>
    <property type="match status" value="2"/>
</dbReference>
<dbReference type="Gene3D" id="1.25.40.10">
    <property type="entry name" value="Tetratricopeptide repeat domain"/>
    <property type="match status" value="5"/>
</dbReference>
<feature type="domain" description="BTB" evidence="4">
    <location>
        <begin position="215"/>
        <end position="315"/>
    </location>
</feature>
<dbReference type="Proteomes" id="UP000188354">
    <property type="component" value="Chromosome LG11"/>
</dbReference>
<reference evidence="5 6" key="1">
    <citation type="journal article" date="2017" name="Plant Biotechnol. J.">
        <title>A comprehensive draft genome sequence for lupin (Lupinus angustifolius), an emerging health food: insights into plant-microbe interactions and legume evolution.</title>
        <authorList>
            <person name="Hane J.K."/>
            <person name="Ming Y."/>
            <person name="Kamphuis L.G."/>
            <person name="Nelson M.N."/>
            <person name="Garg G."/>
            <person name="Atkins C.A."/>
            <person name="Bayer P.E."/>
            <person name="Bravo A."/>
            <person name="Bringans S."/>
            <person name="Cannon S."/>
            <person name="Edwards D."/>
            <person name="Foley R."/>
            <person name="Gao L.L."/>
            <person name="Harrison M.J."/>
            <person name="Huang W."/>
            <person name="Hurgobin B."/>
            <person name="Li S."/>
            <person name="Liu C.W."/>
            <person name="McGrath A."/>
            <person name="Morahan G."/>
            <person name="Murray J."/>
            <person name="Weller J."/>
            <person name="Jian J."/>
            <person name="Singh K.B."/>
        </authorList>
    </citation>
    <scope>NUCLEOTIDE SEQUENCE [LARGE SCALE GENOMIC DNA]</scope>
    <source>
        <strain evidence="6">cv. Tanjil</strain>
        <tissue evidence="5">Whole plant</tissue>
    </source>
</reference>
<comment type="subcellular location">
    <subcellularLocation>
        <location evidence="1">Endomembrane system</location>
        <topology evidence="1">Peripheral membrane protein</topology>
    </subcellularLocation>
</comment>
<dbReference type="Pfam" id="PF00651">
    <property type="entry name" value="BTB"/>
    <property type="match status" value="1"/>
</dbReference>
<protein>
    <recommendedName>
        <fullName evidence="4">BTB domain-containing protein</fullName>
    </recommendedName>
</protein>
<dbReference type="Gramene" id="OIW02587">
    <property type="protein sequence ID" value="OIW02587"/>
    <property type="gene ID" value="TanjilG_24038"/>
</dbReference>
<dbReference type="Pfam" id="PF13181">
    <property type="entry name" value="TPR_8"/>
    <property type="match status" value="2"/>
</dbReference>
<feature type="repeat" description="TPR" evidence="3">
    <location>
        <begin position="1370"/>
        <end position="1403"/>
    </location>
</feature>
<feature type="repeat" description="TPR" evidence="3">
    <location>
        <begin position="745"/>
        <end position="778"/>
    </location>
</feature>
<dbReference type="InterPro" id="IPR019734">
    <property type="entry name" value="TPR_rpt"/>
</dbReference>
<dbReference type="GO" id="GO:0010105">
    <property type="term" value="P:negative regulation of ethylene-activated signaling pathway"/>
    <property type="evidence" value="ECO:0007669"/>
    <property type="project" value="InterPro"/>
</dbReference>
<evidence type="ECO:0000313" key="6">
    <source>
        <dbReference type="Proteomes" id="UP000188354"/>
    </source>
</evidence>
<name>A0A1J7HQ59_LUPAN</name>
<dbReference type="SUPFAM" id="SSF48452">
    <property type="entry name" value="TPR-like"/>
    <property type="match status" value="5"/>
</dbReference>
<dbReference type="PANTHER" id="PTHR44203">
    <property type="entry name" value="ETO1-RELATED"/>
    <property type="match status" value="1"/>
</dbReference>
<dbReference type="STRING" id="3871.A0A1J7HQ59"/>
<dbReference type="GO" id="GO:0012505">
    <property type="term" value="C:endomembrane system"/>
    <property type="evidence" value="ECO:0007669"/>
    <property type="project" value="UniProtKB-SubCell"/>
</dbReference>
<keyword evidence="6" id="KW-1185">Reference proteome</keyword>
<dbReference type="InterPro" id="IPR011990">
    <property type="entry name" value="TPR-like_helical_dom_sf"/>
</dbReference>
<evidence type="ECO:0000256" key="3">
    <source>
        <dbReference type="PROSITE-ProRule" id="PRU00339"/>
    </source>
</evidence>
<dbReference type="SUPFAM" id="SSF54695">
    <property type="entry name" value="POZ domain"/>
    <property type="match status" value="1"/>
</dbReference>
<dbReference type="EMBL" id="CM007371">
    <property type="protein sequence ID" value="OIW02587.1"/>
    <property type="molecule type" value="Genomic_DNA"/>
</dbReference>
<comment type="pathway">
    <text evidence="2">Protein modification; protein ubiquitination.</text>
</comment>
<evidence type="ECO:0000313" key="5">
    <source>
        <dbReference type="EMBL" id="OIW02587.1"/>
    </source>
</evidence>
<dbReference type="PROSITE" id="PS50005">
    <property type="entry name" value="TPR"/>
    <property type="match status" value="3"/>
</dbReference>
<organism evidence="5 6">
    <name type="scientific">Lupinus angustifolius</name>
    <name type="common">Narrow-leaved blue lupine</name>
    <dbReference type="NCBI Taxonomy" id="3871"/>
    <lineage>
        <taxon>Eukaryota</taxon>
        <taxon>Viridiplantae</taxon>
        <taxon>Streptophyta</taxon>
        <taxon>Embryophyta</taxon>
        <taxon>Tracheophyta</taxon>
        <taxon>Spermatophyta</taxon>
        <taxon>Magnoliopsida</taxon>
        <taxon>eudicotyledons</taxon>
        <taxon>Gunneridae</taxon>
        <taxon>Pentapetalae</taxon>
        <taxon>rosids</taxon>
        <taxon>fabids</taxon>
        <taxon>Fabales</taxon>
        <taxon>Fabaceae</taxon>
        <taxon>Papilionoideae</taxon>
        <taxon>50 kb inversion clade</taxon>
        <taxon>genistoids sensu lato</taxon>
        <taxon>core genistoids</taxon>
        <taxon>Genisteae</taxon>
        <taxon>Lupinus</taxon>
    </lineage>
</organism>
<feature type="repeat" description="TPR" evidence="3">
    <location>
        <begin position="1499"/>
        <end position="1532"/>
    </location>
</feature>